<proteinExistence type="predicted"/>
<keyword evidence="2" id="KW-1185">Reference proteome</keyword>
<dbReference type="Proteomes" id="UP000887569">
    <property type="component" value="Unplaced"/>
</dbReference>
<evidence type="ECO:0000256" key="1">
    <source>
        <dbReference type="SAM" id="MobiDB-lite"/>
    </source>
</evidence>
<dbReference type="AlphaFoldDB" id="A0A915ALA2"/>
<protein>
    <submittedName>
        <fullName evidence="3">Uncharacterized protein</fullName>
    </submittedName>
</protein>
<organism evidence="2 3">
    <name type="scientific">Parascaris univalens</name>
    <name type="common">Nematode worm</name>
    <dbReference type="NCBI Taxonomy" id="6257"/>
    <lineage>
        <taxon>Eukaryota</taxon>
        <taxon>Metazoa</taxon>
        <taxon>Ecdysozoa</taxon>
        <taxon>Nematoda</taxon>
        <taxon>Chromadorea</taxon>
        <taxon>Rhabditida</taxon>
        <taxon>Spirurina</taxon>
        <taxon>Ascaridomorpha</taxon>
        <taxon>Ascaridoidea</taxon>
        <taxon>Ascarididae</taxon>
        <taxon>Parascaris</taxon>
    </lineage>
</organism>
<reference evidence="3" key="1">
    <citation type="submission" date="2022-11" db="UniProtKB">
        <authorList>
            <consortium name="WormBaseParasite"/>
        </authorList>
    </citation>
    <scope>IDENTIFICATION</scope>
</reference>
<sequence length="104" mass="12044">KSDVLLQRCDTSSQQPSEGFRRRKFTYNGQKTTKKPKHNRRTKPLSQNGNFKRSFMEQLRARASPQPASSFLFLPLLHCSHEHVCAPLQIFSPQYMQKFSCASL</sequence>
<name>A0A915ALA2_PARUN</name>
<evidence type="ECO:0000313" key="2">
    <source>
        <dbReference type="Proteomes" id="UP000887569"/>
    </source>
</evidence>
<dbReference type="WBParaSite" id="PgR009X_g135_t01">
    <property type="protein sequence ID" value="PgR009X_g135_t01"/>
    <property type="gene ID" value="PgR009X_g135"/>
</dbReference>
<evidence type="ECO:0000313" key="3">
    <source>
        <dbReference type="WBParaSite" id="PgR009X_g135_t01"/>
    </source>
</evidence>
<feature type="compositionally biased region" description="Basic residues" evidence="1">
    <location>
        <begin position="32"/>
        <end position="43"/>
    </location>
</feature>
<feature type="region of interest" description="Disordered" evidence="1">
    <location>
        <begin position="1"/>
        <end position="51"/>
    </location>
</feature>
<accession>A0A915ALA2</accession>